<dbReference type="InterPro" id="IPR006931">
    <property type="entry name" value="Calcipressin"/>
</dbReference>
<dbReference type="InterPro" id="IPR012677">
    <property type="entry name" value="Nucleotide-bd_a/b_plait_sf"/>
</dbReference>
<dbReference type="GeneID" id="63820735"/>
<feature type="region of interest" description="Disordered" evidence="2">
    <location>
        <begin position="227"/>
        <end position="249"/>
    </location>
</feature>
<dbReference type="OrthoDB" id="17212at2759"/>
<evidence type="ECO:0000313" key="3">
    <source>
        <dbReference type="EMBL" id="KZT11144.1"/>
    </source>
</evidence>
<dbReference type="RefSeq" id="XP_040768884.1">
    <property type="nucleotide sequence ID" value="XM_040903705.1"/>
</dbReference>
<dbReference type="GO" id="GO:0003676">
    <property type="term" value="F:nucleic acid binding"/>
    <property type="evidence" value="ECO:0007669"/>
    <property type="project" value="InterPro"/>
</dbReference>
<keyword evidence="4" id="KW-1185">Reference proteome</keyword>
<dbReference type="GO" id="GO:0005737">
    <property type="term" value="C:cytoplasm"/>
    <property type="evidence" value="ECO:0007669"/>
    <property type="project" value="TreeGrafter"/>
</dbReference>
<evidence type="ECO:0000256" key="1">
    <source>
        <dbReference type="ARBA" id="ARBA00008209"/>
    </source>
</evidence>
<dbReference type="InParanoid" id="A0A165H286"/>
<dbReference type="InterPro" id="IPR035979">
    <property type="entry name" value="RBD_domain_sf"/>
</dbReference>
<dbReference type="GO" id="GO:0008597">
    <property type="term" value="F:calcium-dependent protein serine/threonine phosphatase regulator activity"/>
    <property type="evidence" value="ECO:0007669"/>
    <property type="project" value="TreeGrafter"/>
</dbReference>
<name>A0A165H286_9APHY</name>
<dbReference type="PANTHER" id="PTHR10300:SF14">
    <property type="entry name" value="PROTEIN SARAH"/>
    <property type="match status" value="1"/>
</dbReference>
<evidence type="ECO:0000256" key="2">
    <source>
        <dbReference type="SAM" id="MobiDB-lite"/>
    </source>
</evidence>
<protein>
    <submittedName>
        <fullName evidence="3">Calcipressin</fullName>
    </submittedName>
</protein>
<dbReference type="EMBL" id="KV427607">
    <property type="protein sequence ID" value="KZT11144.1"/>
    <property type="molecule type" value="Genomic_DNA"/>
</dbReference>
<comment type="similarity">
    <text evidence="1">Belongs to the RCAN family.</text>
</comment>
<evidence type="ECO:0000313" key="4">
    <source>
        <dbReference type="Proteomes" id="UP000076871"/>
    </source>
</evidence>
<dbReference type="PANTHER" id="PTHR10300">
    <property type="entry name" value="CALCIPRESSIN"/>
    <property type="match status" value="1"/>
</dbReference>
<dbReference type="Proteomes" id="UP000076871">
    <property type="component" value="Unassembled WGS sequence"/>
</dbReference>
<feature type="compositionally biased region" description="Polar residues" evidence="2">
    <location>
        <begin position="19"/>
        <end position="29"/>
    </location>
</feature>
<dbReference type="SUPFAM" id="SSF54928">
    <property type="entry name" value="RNA-binding domain, RBD"/>
    <property type="match status" value="1"/>
</dbReference>
<dbReference type="AlphaFoldDB" id="A0A165H286"/>
<gene>
    <name evidence="3" type="ORF">LAESUDRAFT_641974</name>
</gene>
<proteinExistence type="inferred from homology"/>
<dbReference type="STRING" id="1314785.A0A165H286"/>
<organism evidence="3 4">
    <name type="scientific">Laetiporus sulphureus 93-53</name>
    <dbReference type="NCBI Taxonomy" id="1314785"/>
    <lineage>
        <taxon>Eukaryota</taxon>
        <taxon>Fungi</taxon>
        <taxon>Dikarya</taxon>
        <taxon>Basidiomycota</taxon>
        <taxon>Agaricomycotina</taxon>
        <taxon>Agaricomycetes</taxon>
        <taxon>Polyporales</taxon>
        <taxon>Laetiporus</taxon>
    </lineage>
</organism>
<dbReference type="GO" id="GO:0005634">
    <property type="term" value="C:nucleus"/>
    <property type="evidence" value="ECO:0007669"/>
    <property type="project" value="TreeGrafter"/>
</dbReference>
<dbReference type="Gene3D" id="3.30.70.330">
    <property type="match status" value="1"/>
</dbReference>
<reference evidence="3 4" key="1">
    <citation type="journal article" date="2016" name="Mol. Biol. Evol.">
        <title>Comparative Genomics of Early-Diverging Mushroom-Forming Fungi Provides Insights into the Origins of Lignocellulose Decay Capabilities.</title>
        <authorList>
            <person name="Nagy L.G."/>
            <person name="Riley R."/>
            <person name="Tritt A."/>
            <person name="Adam C."/>
            <person name="Daum C."/>
            <person name="Floudas D."/>
            <person name="Sun H."/>
            <person name="Yadav J.S."/>
            <person name="Pangilinan J."/>
            <person name="Larsson K.H."/>
            <person name="Matsuura K."/>
            <person name="Barry K."/>
            <person name="Labutti K."/>
            <person name="Kuo R."/>
            <person name="Ohm R.A."/>
            <person name="Bhattacharya S.S."/>
            <person name="Shirouzu T."/>
            <person name="Yoshinaga Y."/>
            <person name="Martin F.M."/>
            <person name="Grigoriev I.V."/>
            <person name="Hibbett D.S."/>
        </authorList>
    </citation>
    <scope>NUCLEOTIDE SEQUENCE [LARGE SCALE GENOMIC DNA]</scope>
    <source>
        <strain evidence="3 4">93-53</strain>
    </source>
</reference>
<accession>A0A165H286</accession>
<sequence>MTFEHTSPAPSSPLAGTPPSLTSNSGTATPQRTNTLVIAQLPPTFFEAIVLDTLRRHFGTYGSIYAWAPLKSFARIILVYYSEDDAEQAKDACDRLLVGPSEDSPAALLRVYRADRTTIVVNEAEYDNIHLRPPKLEKNFLISPPGSPPVGWEPILEHPPNATPLAEDLMTALRHLQLQEEHRDRPPGVEVLLEPEDGVGISVYVEDCDGGEGGASAVEEDWNYGETSPARAQWRPMPTSMPPTMHVGA</sequence>
<dbReference type="GO" id="GO:0019722">
    <property type="term" value="P:calcium-mediated signaling"/>
    <property type="evidence" value="ECO:0007669"/>
    <property type="project" value="InterPro"/>
</dbReference>
<dbReference type="Pfam" id="PF04847">
    <property type="entry name" value="Calcipressin"/>
    <property type="match status" value="1"/>
</dbReference>
<feature type="region of interest" description="Disordered" evidence="2">
    <location>
        <begin position="1"/>
        <end position="29"/>
    </location>
</feature>